<proteinExistence type="predicted"/>
<reference evidence="1 2" key="1">
    <citation type="journal article" date="2016" name="Mol. Biol. Evol.">
        <title>Comparative Genomics of Early-Diverging Mushroom-Forming Fungi Provides Insights into the Origins of Lignocellulose Decay Capabilities.</title>
        <authorList>
            <person name="Nagy L.G."/>
            <person name="Riley R."/>
            <person name="Tritt A."/>
            <person name="Adam C."/>
            <person name="Daum C."/>
            <person name="Floudas D."/>
            <person name="Sun H."/>
            <person name="Yadav J.S."/>
            <person name="Pangilinan J."/>
            <person name="Larsson K.H."/>
            <person name="Matsuura K."/>
            <person name="Barry K."/>
            <person name="Labutti K."/>
            <person name="Kuo R."/>
            <person name="Ohm R.A."/>
            <person name="Bhattacharya S.S."/>
            <person name="Shirouzu T."/>
            <person name="Yoshinaga Y."/>
            <person name="Martin F.M."/>
            <person name="Grigoriev I.V."/>
            <person name="Hibbett D.S."/>
        </authorList>
    </citation>
    <scope>NUCLEOTIDE SEQUENCE [LARGE SCALE GENOMIC DNA]</scope>
    <source>
        <strain evidence="1 2">HHB10207 ss-3</strain>
    </source>
</reference>
<dbReference type="AlphaFoldDB" id="A0A166CTA2"/>
<evidence type="ECO:0000313" key="2">
    <source>
        <dbReference type="Proteomes" id="UP000076798"/>
    </source>
</evidence>
<gene>
    <name evidence="1" type="ORF">SISSUDRAFT_820344</name>
</gene>
<dbReference type="EMBL" id="KV428076">
    <property type="protein sequence ID" value="KZT37791.1"/>
    <property type="molecule type" value="Genomic_DNA"/>
</dbReference>
<protein>
    <submittedName>
        <fullName evidence="1">Uncharacterized protein</fullName>
    </submittedName>
</protein>
<accession>A0A166CTA2</accession>
<evidence type="ECO:0000313" key="1">
    <source>
        <dbReference type="EMBL" id="KZT37791.1"/>
    </source>
</evidence>
<name>A0A166CTA2_9AGAM</name>
<sequence length="230" mass="25965">MRRLAITPDRLSEFNRKQLSLCIAIDADANATSCHSSSLCQDPRCRNSHARNTGSTQSSLNATRSSSGFYSYSVSVKIHLETSESVVSWLSGAKRPDGILFNNCRAGYLCRTTRLRSESIRGFTVYSRKCQQKHHLSNHSNKQLHSIWTITRIERAKFGLRGFSVIGELVMPSIGETPVIASFHTILTSLVSLDNSYPRGGKRWPTNSIFRRSLSDNEETKRLKEQRGRR</sequence>
<dbReference type="Proteomes" id="UP000076798">
    <property type="component" value="Unassembled WGS sequence"/>
</dbReference>
<keyword evidence="2" id="KW-1185">Reference proteome</keyword>
<organism evidence="1 2">
    <name type="scientific">Sistotremastrum suecicum HHB10207 ss-3</name>
    <dbReference type="NCBI Taxonomy" id="1314776"/>
    <lineage>
        <taxon>Eukaryota</taxon>
        <taxon>Fungi</taxon>
        <taxon>Dikarya</taxon>
        <taxon>Basidiomycota</taxon>
        <taxon>Agaricomycotina</taxon>
        <taxon>Agaricomycetes</taxon>
        <taxon>Sistotremastrales</taxon>
        <taxon>Sistotremastraceae</taxon>
        <taxon>Sistotremastrum</taxon>
    </lineage>
</organism>